<comment type="caution">
    <text evidence="2">The sequence shown here is derived from an EMBL/GenBank/DDBJ whole genome shotgun (WGS) entry which is preliminary data.</text>
</comment>
<evidence type="ECO:0000313" key="3">
    <source>
        <dbReference type="Proteomes" id="UP001461498"/>
    </source>
</evidence>
<accession>A0AAW1D5C6</accession>
<gene>
    <name evidence="2" type="ORF">O3M35_009359</name>
</gene>
<feature type="region of interest" description="Disordered" evidence="1">
    <location>
        <begin position="27"/>
        <end position="51"/>
    </location>
</feature>
<evidence type="ECO:0000313" key="2">
    <source>
        <dbReference type="EMBL" id="KAK9505268.1"/>
    </source>
</evidence>
<evidence type="ECO:0000256" key="1">
    <source>
        <dbReference type="SAM" id="MobiDB-lite"/>
    </source>
</evidence>
<protein>
    <submittedName>
        <fullName evidence="2">Uncharacterized protein</fullName>
    </submittedName>
</protein>
<dbReference type="AlphaFoldDB" id="A0AAW1D5C6"/>
<name>A0AAW1D5C6_9HEMI</name>
<dbReference type="EMBL" id="JAPXFL010000006">
    <property type="protein sequence ID" value="KAK9505268.1"/>
    <property type="molecule type" value="Genomic_DNA"/>
</dbReference>
<keyword evidence="3" id="KW-1185">Reference proteome</keyword>
<organism evidence="2 3">
    <name type="scientific">Rhynocoris fuscipes</name>
    <dbReference type="NCBI Taxonomy" id="488301"/>
    <lineage>
        <taxon>Eukaryota</taxon>
        <taxon>Metazoa</taxon>
        <taxon>Ecdysozoa</taxon>
        <taxon>Arthropoda</taxon>
        <taxon>Hexapoda</taxon>
        <taxon>Insecta</taxon>
        <taxon>Pterygota</taxon>
        <taxon>Neoptera</taxon>
        <taxon>Paraneoptera</taxon>
        <taxon>Hemiptera</taxon>
        <taxon>Heteroptera</taxon>
        <taxon>Panheteroptera</taxon>
        <taxon>Cimicomorpha</taxon>
        <taxon>Reduviidae</taxon>
        <taxon>Harpactorinae</taxon>
        <taxon>Harpactorini</taxon>
        <taxon>Rhynocoris</taxon>
    </lineage>
</organism>
<feature type="compositionally biased region" description="Low complexity" evidence="1">
    <location>
        <begin position="27"/>
        <end position="36"/>
    </location>
</feature>
<reference evidence="2 3" key="1">
    <citation type="submission" date="2022-12" db="EMBL/GenBank/DDBJ databases">
        <title>Chromosome-level genome assembly of true bugs.</title>
        <authorList>
            <person name="Ma L."/>
            <person name="Li H."/>
        </authorList>
    </citation>
    <scope>NUCLEOTIDE SEQUENCE [LARGE SCALE GENOMIC DNA]</scope>
    <source>
        <strain evidence="2">Lab_2022b</strain>
    </source>
</reference>
<dbReference type="Proteomes" id="UP001461498">
    <property type="component" value="Unassembled WGS sequence"/>
</dbReference>
<proteinExistence type="predicted"/>
<sequence length="51" mass="5968">MLEQSLIQNFNILRPIVFVLCRIGTSSHPRTHTQTSHTRRHHAENSQNGFR</sequence>